<keyword evidence="4" id="KW-1185">Reference proteome</keyword>
<proteinExistence type="predicted"/>
<accession>A0A9W8RLD1</accession>
<dbReference type="OrthoDB" id="5103655at2759"/>
<reference evidence="3" key="1">
    <citation type="submission" date="2022-09" db="EMBL/GenBank/DDBJ databases">
        <title>Fusarium specimens isolated from Avocado Roots.</title>
        <authorList>
            <person name="Stajich J."/>
            <person name="Roper C."/>
            <person name="Heimlech-Rivalta G."/>
        </authorList>
    </citation>
    <scope>NUCLEOTIDE SEQUENCE</scope>
    <source>
        <strain evidence="3">CF00136</strain>
    </source>
</reference>
<protein>
    <submittedName>
        <fullName evidence="3">Uncharacterized protein</fullName>
    </submittedName>
</protein>
<evidence type="ECO:0000313" key="3">
    <source>
        <dbReference type="EMBL" id="KAJ4244380.1"/>
    </source>
</evidence>
<name>A0A9W8RLD1_9HYPO</name>
<evidence type="ECO:0000256" key="2">
    <source>
        <dbReference type="SAM" id="SignalP"/>
    </source>
</evidence>
<dbReference type="Proteomes" id="UP001152049">
    <property type="component" value="Unassembled WGS sequence"/>
</dbReference>
<feature type="signal peptide" evidence="2">
    <location>
        <begin position="1"/>
        <end position="19"/>
    </location>
</feature>
<dbReference type="AlphaFoldDB" id="A0A9W8RLD1"/>
<evidence type="ECO:0000313" key="4">
    <source>
        <dbReference type="Proteomes" id="UP001152049"/>
    </source>
</evidence>
<organism evidence="3 4">
    <name type="scientific">Fusarium torreyae</name>
    <dbReference type="NCBI Taxonomy" id="1237075"/>
    <lineage>
        <taxon>Eukaryota</taxon>
        <taxon>Fungi</taxon>
        <taxon>Dikarya</taxon>
        <taxon>Ascomycota</taxon>
        <taxon>Pezizomycotina</taxon>
        <taxon>Sordariomycetes</taxon>
        <taxon>Hypocreomycetidae</taxon>
        <taxon>Hypocreales</taxon>
        <taxon>Nectriaceae</taxon>
        <taxon>Fusarium</taxon>
    </lineage>
</organism>
<evidence type="ECO:0000256" key="1">
    <source>
        <dbReference type="SAM" id="MobiDB-lite"/>
    </source>
</evidence>
<sequence length="210" mass="22977">MRVALFVLCCITAVIKTSASPLTSQTHSPIDTPPTVKTATSPGDIKDVIEQVSNLATDVLTQANNIGGNGVQVQILGNTYLRCRDMIDGVQQTFNKISSGSETPFGYEDQRSICYVFDSFGINQLKLITVLVKDPESITRDGFIEKFGDCVTGLRPALIKFIETLAAYAPEFEADMLWRRDQLEIAFNGAIGRIEEHNQGGHAGERIPLP</sequence>
<keyword evidence="2" id="KW-0732">Signal</keyword>
<dbReference type="EMBL" id="JAOQAZ010000051">
    <property type="protein sequence ID" value="KAJ4244380.1"/>
    <property type="molecule type" value="Genomic_DNA"/>
</dbReference>
<feature type="region of interest" description="Disordered" evidence="1">
    <location>
        <begin position="22"/>
        <end position="41"/>
    </location>
</feature>
<gene>
    <name evidence="3" type="ORF">NW762_014508</name>
</gene>
<feature type="chain" id="PRO_5040789035" evidence="2">
    <location>
        <begin position="20"/>
        <end position="210"/>
    </location>
</feature>
<comment type="caution">
    <text evidence="3">The sequence shown here is derived from an EMBL/GenBank/DDBJ whole genome shotgun (WGS) entry which is preliminary data.</text>
</comment>